<gene>
    <name evidence="7 10" type="primary">rpsE</name>
    <name evidence="10" type="ORF">VLY81_12035</name>
</gene>
<dbReference type="InterPro" id="IPR000851">
    <property type="entry name" value="Ribosomal_uS5"/>
</dbReference>
<evidence type="ECO:0000259" key="9">
    <source>
        <dbReference type="PROSITE" id="PS50881"/>
    </source>
</evidence>
<keyword evidence="5 7" id="KW-0687">Ribonucleoprotein</keyword>
<organism evidence="10 11">
    <name type="scientific">Geochorda subterranea</name>
    <dbReference type="NCBI Taxonomy" id="3109564"/>
    <lineage>
        <taxon>Bacteria</taxon>
        <taxon>Bacillati</taxon>
        <taxon>Bacillota</taxon>
        <taxon>Limnochordia</taxon>
        <taxon>Limnochordales</taxon>
        <taxon>Geochordaceae</taxon>
        <taxon>Geochorda</taxon>
    </lineage>
</organism>
<dbReference type="RefSeq" id="WP_324668437.1">
    <property type="nucleotide sequence ID" value="NZ_CP141614.1"/>
</dbReference>
<comment type="function">
    <text evidence="7">Located at the back of the 30S subunit body where it stabilizes the conformation of the head with respect to the body.</text>
</comment>
<comment type="similarity">
    <text evidence="1 7 8">Belongs to the universal ribosomal protein uS5 family.</text>
</comment>
<evidence type="ECO:0000313" key="11">
    <source>
        <dbReference type="Proteomes" id="UP001333102"/>
    </source>
</evidence>
<comment type="subunit">
    <text evidence="7">Part of the 30S ribosomal subunit. Contacts proteins S4 and S8.</text>
</comment>
<evidence type="ECO:0000256" key="4">
    <source>
        <dbReference type="ARBA" id="ARBA00022980"/>
    </source>
</evidence>
<evidence type="ECO:0000256" key="2">
    <source>
        <dbReference type="ARBA" id="ARBA00022730"/>
    </source>
</evidence>
<dbReference type="Gene3D" id="3.30.230.10">
    <property type="match status" value="1"/>
</dbReference>
<comment type="function">
    <text evidence="7">With S4 and S12 plays an important role in translational accuracy.</text>
</comment>
<evidence type="ECO:0000313" key="10">
    <source>
        <dbReference type="EMBL" id="WRP14141.1"/>
    </source>
</evidence>
<dbReference type="Proteomes" id="UP001333102">
    <property type="component" value="Chromosome"/>
</dbReference>
<dbReference type="InterPro" id="IPR005324">
    <property type="entry name" value="Ribosomal_uS5_C"/>
</dbReference>
<dbReference type="PANTHER" id="PTHR48277">
    <property type="entry name" value="MITOCHONDRIAL RIBOSOMAL PROTEIN S5"/>
    <property type="match status" value="1"/>
</dbReference>
<keyword evidence="4 7" id="KW-0689">Ribosomal protein</keyword>
<evidence type="ECO:0000256" key="7">
    <source>
        <dbReference type="HAMAP-Rule" id="MF_01307"/>
    </source>
</evidence>
<proteinExistence type="inferred from homology"/>
<dbReference type="NCBIfam" id="TIGR01021">
    <property type="entry name" value="rpsE_bact"/>
    <property type="match status" value="1"/>
</dbReference>
<dbReference type="PROSITE" id="PS00585">
    <property type="entry name" value="RIBOSOMAL_S5"/>
    <property type="match status" value="1"/>
</dbReference>
<reference evidence="11" key="1">
    <citation type="submission" date="2023-12" db="EMBL/GenBank/DDBJ databases">
        <title>Novel isolates from deep terrestrial aquifers shed light on the physiology and ecology of the class Limnochordia.</title>
        <authorList>
            <person name="Karnachuk O.V."/>
            <person name="Lukina A.P."/>
            <person name="Avakyan M.R."/>
            <person name="Kadnikov V."/>
            <person name="Begmatov S."/>
            <person name="Beletsky A.V."/>
            <person name="Mardanov A.V."/>
            <person name="Ravin N.V."/>
        </authorList>
    </citation>
    <scope>NUCLEOTIDE SEQUENCE [LARGE SCALE GENOMIC DNA]</scope>
    <source>
        <strain evidence="11">LN</strain>
    </source>
</reference>
<evidence type="ECO:0000256" key="8">
    <source>
        <dbReference type="RuleBase" id="RU003823"/>
    </source>
</evidence>
<dbReference type="Pfam" id="PF03719">
    <property type="entry name" value="Ribosomal_S5_C"/>
    <property type="match status" value="1"/>
</dbReference>
<dbReference type="InterPro" id="IPR005712">
    <property type="entry name" value="Ribosomal_uS5_bac-type"/>
</dbReference>
<dbReference type="PANTHER" id="PTHR48277:SF1">
    <property type="entry name" value="MITOCHONDRIAL RIBOSOMAL PROTEIN S5"/>
    <property type="match status" value="1"/>
</dbReference>
<dbReference type="Pfam" id="PF00333">
    <property type="entry name" value="Ribosomal_S5"/>
    <property type="match status" value="1"/>
</dbReference>
<dbReference type="InterPro" id="IPR014721">
    <property type="entry name" value="Ribsml_uS5_D2-typ_fold_subgr"/>
</dbReference>
<evidence type="ECO:0000256" key="5">
    <source>
        <dbReference type="ARBA" id="ARBA00023274"/>
    </source>
</evidence>
<keyword evidence="2 7" id="KW-0699">rRNA-binding</keyword>
<keyword evidence="11" id="KW-1185">Reference proteome</keyword>
<dbReference type="InterPro" id="IPR020568">
    <property type="entry name" value="Ribosomal_Su5_D2-typ_SF"/>
</dbReference>
<dbReference type="InterPro" id="IPR018192">
    <property type="entry name" value="Ribosomal_uS5_N_CS"/>
</dbReference>
<name>A0ABZ1BMT7_9FIRM</name>
<dbReference type="Gene3D" id="3.30.160.20">
    <property type="match status" value="1"/>
</dbReference>
<evidence type="ECO:0000256" key="6">
    <source>
        <dbReference type="ARBA" id="ARBA00035255"/>
    </source>
</evidence>
<dbReference type="InterPro" id="IPR013810">
    <property type="entry name" value="Ribosomal_uS5_N"/>
</dbReference>
<evidence type="ECO:0000256" key="1">
    <source>
        <dbReference type="ARBA" id="ARBA00008945"/>
    </source>
</evidence>
<accession>A0ABZ1BMT7</accession>
<dbReference type="SUPFAM" id="SSF54768">
    <property type="entry name" value="dsRNA-binding domain-like"/>
    <property type="match status" value="1"/>
</dbReference>
<sequence length="171" mass="18013">MAGQARHGRAEGGSEFEERVVSINPVSKTVKGGRARSFSVLVVVGDRKGRVGMGLGKAKEVAEAIRKAVEAGKKNLIEVPLRDNTIPHEVLFTFGASRVLLKPASQGTGVIAGGPVRAVVELAGIRDILTKSLGSRNPINVVQATMGALKSLRTPEQVAQLRGRSVEELTA</sequence>
<evidence type="ECO:0000256" key="3">
    <source>
        <dbReference type="ARBA" id="ARBA00022884"/>
    </source>
</evidence>
<comment type="domain">
    <text evidence="7">The N-terminal domain interacts with the head of the 30S subunit; the C-terminal domain interacts with the body and contacts protein S4. The interaction surface between S4 and S5 is involved in control of translational fidelity.</text>
</comment>
<keyword evidence="3 7" id="KW-0694">RNA-binding</keyword>
<dbReference type="PROSITE" id="PS50881">
    <property type="entry name" value="S5_DSRBD"/>
    <property type="match status" value="1"/>
</dbReference>
<dbReference type="GO" id="GO:0005840">
    <property type="term" value="C:ribosome"/>
    <property type="evidence" value="ECO:0007669"/>
    <property type="project" value="UniProtKB-KW"/>
</dbReference>
<dbReference type="HAMAP" id="MF_01307_B">
    <property type="entry name" value="Ribosomal_uS5_B"/>
    <property type="match status" value="1"/>
</dbReference>
<protein>
    <recommendedName>
        <fullName evidence="6 7">Small ribosomal subunit protein uS5</fullName>
    </recommendedName>
</protein>
<dbReference type="EMBL" id="CP141614">
    <property type="protein sequence ID" value="WRP14141.1"/>
    <property type="molecule type" value="Genomic_DNA"/>
</dbReference>
<dbReference type="SUPFAM" id="SSF54211">
    <property type="entry name" value="Ribosomal protein S5 domain 2-like"/>
    <property type="match status" value="1"/>
</dbReference>
<feature type="domain" description="S5 DRBM" evidence="9">
    <location>
        <begin position="16"/>
        <end position="79"/>
    </location>
</feature>